<evidence type="ECO:0000313" key="2">
    <source>
        <dbReference type="EMBL" id="MED6158978.1"/>
    </source>
</evidence>
<comment type="caution">
    <text evidence="2">The sequence shown here is derived from an EMBL/GenBank/DDBJ whole genome shotgun (WGS) entry which is preliminary data.</text>
</comment>
<evidence type="ECO:0000313" key="3">
    <source>
        <dbReference type="Proteomes" id="UP001341840"/>
    </source>
</evidence>
<reference evidence="2 3" key="1">
    <citation type="journal article" date="2023" name="Plants (Basel)">
        <title>Bridging the Gap: Combining Genomics and Transcriptomics Approaches to Understand Stylosanthes scabra, an Orphan Legume from the Brazilian Caatinga.</title>
        <authorList>
            <person name="Ferreira-Neto J.R.C."/>
            <person name="da Silva M.D."/>
            <person name="Binneck E."/>
            <person name="de Melo N.F."/>
            <person name="da Silva R.H."/>
            <person name="de Melo A.L.T.M."/>
            <person name="Pandolfi V."/>
            <person name="Bustamante F.O."/>
            <person name="Brasileiro-Vidal A.C."/>
            <person name="Benko-Iseppon A.M."/>
        </authorList>
    </citation>
    <scope>NUCLEOTIDE SEQUENCE [LARGE SCALE GENOMIC DNA]</scope>
    <source>
        <tissue evidence="2">Leaves</tissue>
    </source>
</reference>
<feature type="region of interest" description="Disordered" evidence="1">
    <location>
        <begin position="1"/>
        <end position="31"/>
    </location>
</feature>
<proteinExistence type="predicted"/>
<accession>A0ABU6UFV8</accession>
<evidence type="ECO:0000256" key="1">
    <source>
        <dbReference type="SAM" id="MobiDB-lite"/>
    </source>
</evidence>
<feature type="compositionally biased region" description="Basic residues" evidence="1">
    <location>
        <begin position="1"/>
        <end position="10"/>
    </location>
</feature>
<protein>
    <submittedName>
        <fullName evidence="2">Uncharacterized protein</fullName>
    </submittedName>
</protein>
<name>A0ABU6UFV8_9FABA</name>
<organism evidence="2 3">
    <name type="scientific">Stylosanthes scabra</name>
    <dbReference type="NCBI Taxonomy" id="79078"/>
    <lineage>
        <taxon>Eukaryota</taxon>
        <taxon>Viridiplantae</taxon>
        <taxon>Streptophyta</taxon>
        <taxon>Embryophyta</taxon>
        <taxon>Tracheophyta</taxon>
        <taxon>Spermatophyta</taxon>
        <taxon>Magnoliopsida</taxon>
        <taxon>eudicotyledons</taxon>
        <taxon>Gunneridae</taxon>
        <taxon>Pentapetalae</taxon>
        <taxon>rosids</taxon>
        <taxon>fabids</taxon>
        <taxon>Fabales</taxon>
        <taxon>Fabaceae</taxon>
        <taxon>Papilionoideae</taxon>
        <taxon>50 kb inversion clade</taxon>
        <taxon>dalbergioids sensu lato</taxon>
        <taxon>Dalbergieae</taxon>
        <taxon>Pterocarpus clade</taxon>
        <taxon>Stylosanthes</taxon>
    </lineage>
</organism>
<keyword evidence="3" id="KW-1185">Reference proteome</keyword>
<sequence length="70" mass="7540">MSPHRIRASRIAKQSQPHDAHLTASSPGVKIPHVVGIPARNVRNENSKAGNFFRGDEDRGQNLSEAVAGT</sequence>
<dbReference type="Proteomes" id="UP001341840">
    <property type="component" value="Unassembled WGS sequence"/>
</dbReference>
<feature type="region of interest" description="Disordered" evidence="1">
    <location>
        <begin position="46"/>
        <end position="70"/>
    </location>
</feature>
<gene>
    <name evidence="2" type="ORF">PIB30_038041</name>
</gene>
<dbReference type="EMBL" id="JASCZI010121023">
    <property type="protein sequence ID" value="MED6158978.1"/>
    <property type="molecule type" value="Genomic_DNA"/>
</dbReference>